<dbReference type="Proteomes" id="UP000702964">
    <property type="component" value="Unassembled WGS sequence"/>
</dbReference>
<evidence type="ECO:0000313" key="8">
    <source>
        <dbReference type="Proteomes" id="UP000702964"/>
    </source>
</evidence>
<evidence type="ECO:0000313" key="7">
    <source>
        <dbReference type="EMBL" id="KAF4314679.1"/>
    </source>
</evidence>
<comment type="function">
    <text evidence="5">Effector that suppresses plant defense responses during pathogen infection.</text>
</comment>
<organism evidence="7 8">
    <name type="scientific">Phytophthora kernoviae 00238/432</name>
    <dbReference type="NCBI Taxonomy" id="1284355"/>
    <lineage>
        <taxon>Eukaryota</taxon>
        <taxon>Sar</taxon>
        <taxon>Stramenopiles</taxon>
        <taxon>Oomycota</taxon>
        <taxon>Peronosporomycetes</taxon>
        <taxon>Peronosporales</taxon>
        <taxon>Peronosporaceae</taxon>
        <taxon>Phytophthora</taxon>
    </lineage>
</organism>
<evidence type="ECO:0000256" key="3">
    <source>
        <dbReference type="ARBA" id="ARBA00022525"/>
    </source>
</evidence>
<comment type="similarity">
    <text evidence="2 5">Belongs to the RxLR effector family.</text>
</comment>
<dbReference type="Pfam" id="PF16810">
    <property type="entry name" value="RXLR"/>
    <property type="match status" value="1"/>
</dbReference>
<evidence type="ECO:0000256" key="6">
    <source>
        <dbReference type="SAM" id="MobiDB-lite"/>
    </source>
</evidence>
<evidence type="ECO:0000256" key="4">
    <source>
        <dbReference type="ARBA" id="ARBA00022729"/>
    </source>
</evidence>
<dbReference type="InterPro" id="IPR031825">
    <property type="entry name" value="RXLR"/>
</dbReference>
<dbReference type="EMBL" id="AOFI03001689">
    <property type="protein sequence ID" value="KAF4314679.1"/>
    <property type="molecule type" value="Genomic_DNA"/>
</dbReference>
<proteinExistence type="inferred from homology"/>
<name>A0A8J4W5P8_9STRA</name>
<reference evidence="7" key="2">
    <citation type="submission" date="2020-02" db="EMBL/GenBank/DDBJ databases">
        <authorList>
            <person name="Studholme D.J."/>
        </authorList>
    </citation>
    <scope>NUCLEOTIDE SEQUENCE</scope>
    <source>
        <strain evidence="7">00238/432</strain>
    </source>
</reference>
<feature type="compositionally biased region" description="Acidic residues" evidence="6">
    <location>
        <begin position="63"/>
        <end position="91"/>
    </location>
</feature>
<accession>A0A8J4W5P8</accession>
<feature type="signal peptide" evidence="5">
    <location>
        <begin position="1"/>
        <end position="23"/>
    </location>
</feature>
<feature type="chain" id="PRO_5035337614" description="RxLR effector protein" evidence="5">
    <location>
        <begin position="24"/>
        <end position="162"/>
    </location>
</feature>
<feature type="non-terminal residue" evidence="7">
    <location>
        <position position="162"/>
    </location>
</feature>
<gene>
    <name evidence="7" type="ORF">G195_011539</name>
</gene>
<comment type="domain">
    <text evidence="5">The RxLR-dEER motif acts to carry the protein into the host cell cytoplasm through binding to cell surface phosphatidylinositol-3-phosphate.</text>
</comment>
<evidence type="ECO:0000256" key="5">
    <source>
        <dbReference type="RuleBase" id="RU367124"/>
    </source>
</evidence>
<evidence type="ECO:0000256" key="2">
    <source>
        <dbReference type="ARBA" id="ARBA00010400"/>
    </source>
</evidence>
<comment type="caution">
    <text evidence="7">The sequence shown here is derived from an EMBL/GenBank/DDBJ whole genome shotgun (WGS) entry which is preliminary data.</text>
</comment>
<dbReference type="GO" id="GO:0005576">
    <property type="term" value="C:extracellular region"/>
    <property type="evidence" value="ECO:0007669"/>
    <property type="project" value="UniProtKB-SubCell"/>
</dbReference>
<dbReference type="AlphaFoldDB" id="A0A8J4W5P8"/>
<reference evidence="7" key="1">
    <citation type="journal article" date="2015" name="Genom Data">
        <title>Draft genome sequences of Phytophthora kernoviae and Phytophthora ramorum lineage EU2 from Scotland.</title>
        <authorList>
            <person name="Sambles C."/>
            <person name="Schlenzig A."/>
            <person name="O'Neill P."/>
            <person name="Grant M."/>
            <person name="Studholme D.J."/>
        </authorList>
    </citation>
    <scope>NUCLEOTIDE SEQUENCE</scope>
    <source>
        <strain evidence="7">00238/432</strain>
    </source>
</reference>
<keyword evidence="4 5" id="KW-0732">Signal</keyword>
<keyword evidence="3 5" id="KW-0964">Secreted</keyword>
<sequence length="162" mass="17791">MRLNCFLFAAATVLLASFDTVTATSDVDHVALSKVDSVHSATVINGNGNNDGNRFLRTSKAIEDDDDNDDDDSKEDDDSEEDTEDNSEDEERGLLNLIKDPSLKNIDNVIEELAKIPGAGKRLHAENVELFKTIASNKWTPESMAEYLGIATKIKTMSKDVL</sequence>
<feature type="region of interest" description="Disordered" evidence="6">
    <location>
        <begin position="43"/>
        <end position="95"/>
    </location>
</feature>
<feature type="compositionally biased region" description="Polar residues" evidence="6">
    <location>
        <begin position="43"/>
        <end position="52"/>
    </location>
</feature>
<evidence type="ECO:0000256" key="1">
    <source>
        <dbReference type="ARBA" id="ARBA00004613"/>
    </source>
</evidence>
<comment type="subcellular location">
    <subcellularLocation>
        <location evidence="1 5">Secreted</location>
    </subcellularLocation>
</comment>
<protein>
    <recommendedName>
        <fullName evidence="5">RxLR effector protein</fullName>
    </recommendedName>
</protein>